<evidence type="ECO:0000313" key="2">
    <source>
        <dbReference type="EMBL" id="PKW19871.1"/>
    </source>
</evidence>
<dbReference type="AlphaFoldDB" id="A0A2N3YAJ4"/>
<feature type="domain" description="FAD-dependent urate hydroxylase HpyO/Asp monooxygenase CreE-like FAD/NAD(P)-binding" evidence="1">
    <location>
        <begin position="5"/>
        <end position="169"/>
    </location>
</feature>
<protein>
    <submittedName>
        <fullName evidence="2">FAD-NAD(P)-binding protein</fullName>
    </submittedName>
</protein>
<dbReference type="EMBL" id="PJNB01000001">
    <property type="protein sequence ID" value="PKW19871.1"/>
    <property type="molecule type" value="Genomic_DNA"/>
</dbReference>
<gene>
    <name evidence="2" type="ORF">A8926_8074</name>
</gene>
<dbReference type="RefSeq" id="WP_010304933.1">
    <property type="nucleotide sequence ID" value="NZ_CP061007.1"/>
</dbReference>
<sequence>MRICVIGAGPRGLAVLERICANCRELLGPAVPVEVDLVDPFVGAGGRVWWTEQSPLLLMNTVASQVTAFTDDSVDCDGPIRPGPSLHEWASADPDAEPLGPDEYPTRAVFGRYLAWFLDHVIATAPPNVTVRLHRDTAVTIRDEAQRQRVRLADGAELVADAVVLAQGHIDAESTGAEQELAGFARRHRLRYVPPSNPSEVDLSSIRPGEPIGLRGLGLNFFDYLALLTAGRGGRFVPVSGKLQYLPSGREPVLFAGSRRGVPYHARGQNQKGVSGRHEPLFLTPEVIAGLQQKAAEGTPPSFRVDVWPLVSEEVRAVYYTTWIGQHRSASTARAFRHAYLRAIGDEVAERAVLRRFAVPPEEWWDWDRVTRPCGERVFADRDEFHGWLLEHLEHDLTEADRGNVAGPLKAALDVLRDLRNEIRLVIDHGGITGRSYREEVQRWYTGENAFLSIGPPARRIAELIALIEAGVVHVLGPGMQVSAADGSFTVSARGVAAPPVRVRTLIEARLPEPDLRRSADPLLRWLHRTGQCAAYRIADPNGAFRTGGLAVTRRPYHLIDAAGRPHPRRFAFGVPTEAVHWVTAAGARPGVNSVSLSDADSIARACLAVPRSAPAQRLYADYHNPLAWLPTSAGR</sequence>
<dbReference type="OrthoDB" id="3653265at2"/>
<keyword evidence="3" id="KW-1185">Reference proteome</keyword>
<evidence type="ECO:0000313" key="3">
    <source>
        <dbReference type="Proteomes" id="UP000233786"/>
    </source>
</evidence>
<name>A0A2N3YAJ4_SACSN</name>
<organism evidence="2 3">
    <name type="scientific">Saccharopolyspora spinosa</name>
    <dbReference type="NCBI Taxonomy" id="60894"/>
    <lineage>
        <taxon>Bacteria</taxon>
        <taxon>Bacillati</taxon>
        <taxon>Actinomycetota</taxon>
        <taxon>Actinomycetes</taxon>
        <taxon>Pseudonocardiales</taxon>
        <taxon>Pseudonocardiaceae</taxon>
        <taxon>Saccharopolyspora</taxon>
    </lineage>
</organism>
<dbReference type="PANTHER" id="PTHR40254">
    <property type="entry name" value="BLR0577 PROTEIN"/>
    <property type="match status" value="1"/>
</dbReference>
<dbReference type="PANTHER" id="PTHR40254:SF1">
    <property type="entry name" value="BLR0577 PROTEIN"/>
    <property type="match status" value="1"/>
</dbReference>
<dbReference type="InterPro" id="IPR052189">
    <property type="entry name" value="L-asp_N-monooxygenase_NS-form"/>
</dbReference>
<reference evidence="2" key="1">
    <citation type="submission" date="2017-12" db="EMBL/GenBank/DDBJ databases">
        <title>Sequencing the genomes of 1000 Actinobacteria strains.</title>
        <authorList>
            <person name="Klenk H.-P."/>
        </authorList>
    </citation>
    <scope>NUCLEOTIDE SEQUENCE [LARGE SCALE GENOMIC DNA]</scope>
    <source>
        <strain evidence="2">DSM 44228</strain>
    </source>
</reference>
<dbReference type="InterPro" id="IPR038732">
    <property type="entry name" value="HpyO/CreE_NAD-binding"/>
</dbReference>
<dbReference type="InterPro" id="IPR036188">
    <property type="entry name" value="FAD/NAD-bd_sf"/>
</dbReference>
<accession>A0A2N3YAJ4</accession>
<dbReference type="STRING" id="994479.GCA_000194155_00074"/>
<proteinExistence type="predicted"/>
<dbReference type="SUPFAM" id="SSF51905">
    <property type="entry name" value="FAD/NAD(P)-binding domain"/>
    <property type="match status" value="1"/>
</dbReference>
<dbReference type="Pfam" id="PF13454">
    <property type="entry name" value="NAD_binding_9"/>
    <property type="match status" value="1"/>
</dbReference>
<dbReference type="Gene3D" id="3.50.50.60">
    <property type="entry name" value="FAD/NAD(P)-binding domain"/>
    <property type="match status" value="1"/>
</dbReference>
<comment type="caution">
    <text evidence="2">The sequence shown here is derived from an EMBL/GenBank/DDBJ whole genome shotgun (WGS) entry which is preliminary data.</text>
</comment>
<evidence type="ECO:0000259" key="1">
    <source>
        <dbReference type="Pfam" id="PF13454"/>
    </source>
</evidence>
<dbReference type="Proteomes" id="UP000233786">
    <property type="component" value="Unassembled WGS sequence"/>
</dbReference>